<dbReference type="Proteomes" id="UP000273145">
    <property type="component" value="Chromosome"/>
</dbReference>
<dbReference type="EMBL" id="CP034248">
    <property type="protein sequence ID" value="AZK47483.1"/>
    <property type="molecule type" value="Genomic_DNA"/>
</dbReference>
<evidence type="ECO:0000313" key="2">
    <source>
        <dbReference type="Proteomes" id="UP000273145"/>
    </source>
</evidence>
<dbReference type="AlphaFoldDB" id="A0A3Q8S5F1"/>
<keyword evidence="2" id="KW-1185">Reference proteome</keyword>
<evidence type="ECO:0000313" key="1">
    <source>
        <dbReference type="EMBL" id="AZK47483.1"/>
    </source>
</evidence>
<dbReference type="RefSeq" id="WP_125083509.1">
    <property type="nucleotide sequence ID" value="NZ_CP034248.1"/>
</dbReference>
<protein>
    <submittedName>
        <fullName evidence="1">Uncharacterized protein</fullName>
    </submittedName>
</protein>
<proteinExistence type="predicted"/>
<name>A0A3Q8S5F1_9BACL</name>
<accession>A0A3Q8S5F1</accession>
<sequence length="102" mass="11118">MAKSLNLNKLMLVTLAILMFSMGWSNQRYTSALEGEAHIEWSHILEGNHPLYKSVSGYAATATWDGGYVAVGDKYCETPDENCSAARDLAPLGRSFGNITTS</sequence>
<organism evidence="1 2">
    <name type="scientific">Paenibacillus lentus</name>
    <dbReference type="NCBI Taxonomy" id="1338368"/>
    <lineage>
        <taxon>Bacteria</taxon>
        <taxon>Bacillati</taxon>
        <taxon>Bacillota</taxon>
        <taxon>Bacilli</taxon>
        <taxon>Bacillales</taxon>
        <taxon>Paenibacillaceae</taxon>
        <taxon>Paenibacillus</taxon>
    </lineage>
</organism>
<dbReference type="KEGG" id="plen:EIM92_16065"/>
<reference evidence="1 2" key="1">
    <citation type="submission" date="2018-11" db="EMBL/GenBank/DDBJ databases">
        <title>Genome sequencing of Paenibacillus lentus DSM25539(T).</title>
        <authorList>
            <person name="Kook J.-K."/>
            <person name="Park S.-N."/>
            <person name="Lim Y.K."/>
        </authorList>
    </citation>
    <scope>NUCLEOTIDE SEQUENCE [LARGE SCALE GENOMIC DNA]</scope>
    <source>
        <strain evidence="1 2">DSM 25539</strain>
    </source>
</reference>
<gene>
    <name evidence="1" type="ORF">EIM92_16065</name>
</gene>